<dbReference type="PANTHER" id="PTHR45663:SF11">
    <property type="entry name" value="GEO12009P1"/>
    <property type="match status" value="1"/>
</dbReference>
<dbReference type="AlphaFoldDB" id="A0A380NHK2"/>
<accession>A0A380NHK2</accession>
<dbReference type="InterPro" id="IPR017937">
    <property type="entry name" value="Thioredoxin_CS"/>
</dbReference>
<evidence type="ECO:0000256" key="7">
    <source>
        <dbReference type="NCBIfam" id="TIGR01068"/>
    </source>
</evidence>
<keyword evidence="13" id="KW-1185">Reference proteome</keyword>
<keyword evidence="5 10" id="KW-1015">Disulfide bond</keyword>
<evidence type="ECO:0000256" key="8">
    <source>
        <dbReference type="PIRNR" id="PIRNR000077"/>
    </source>
</evidence>
<dbReference type="NCBIfam" id="TIGR01068">
    <property type="entry name" value="thioredoxin"/>
    <property type="match status" value="1"/>
</dbReference>
<protein>
    <recommendedName>
        <fullName evidence="2 7">Thioredoxin</fullName>
    </recommendedName>
</protein>
<evidence type="ECO:0000256" key="1">
    <source>
        <dbReference type="ARBA" id="ARBA00008987"/>
    </source>
</evidence>
<name>A0A380NHK2_9FIRM</name>
<dbReference type="PANTHER" id="PTHR45663">
    <property type="entry name" value="GEO12009P1"/>
    <property type="match status" value="1"/>
</dbReference>
<dbReference type="CDD" id="cd02947">
    <property type="entry name" value="TRX_family"/>
    <property type="match status" value="1"/>
</dbReference>
<dbReference type="GO" id="GO:0015035">
    <property type="term" value="F:protein-disulfide reductase activity"/>
    <property type="evidence" value="ECO:0007669"/>
    <property type="project" value="UniProtKB-UniRule"/>
</dbReference>
<sequence>MANIAELTTTNFKETITSKEVAIVDFWAPWCGYCVRMMPVFEALAEEMGDKVAFAKVNTDEVVELAKEYQIEVLPTFAIIKNGEVVDRKIGYIPQNELKAAIEAHL</sequence>
<evidence type="ECO:0000256" key="3">
    <source>
        <dbReference type="ARBA" id="ARBA00022448"/>
    </source>
</evidence>
<gene>
    <name evidence="12" type="primary">trxA_2</name>
    <name evidence="12" type="ORF">NCTC12020_00147</name>
</gene>
<keyword evidence="4" id="KW-0249">Electron transport</keyword>
<evidence type="ECO:0000256" key="10">
    <source>
        <dbReference type="PIRSR" id="PIRSR000077-4"/>
    </source>
</evidence>
<dbReference type="OrthoDB" id="9790390at2"/>
<evidence type="ECO:0000256" key="5">
    <source>
        <dbReference type="ARBA" id="ARBA00023157"/>
    </source>
</evidence>
<comment type="similarity">
    <text evidence="1 8">Belongs to the thioredoxin family.</text>
</comment>
<evidence type="ECO:0000313" key="12">
    <source>
        <dbReference type="EMBL" id="SUP39840.1"/>
    </source>
</evidence>
<feature type="disulfide bond" description="Redox-active" evidence="10">
    <location>
        <begin position="31"/>
        <end position="34"/>
    </location>
</feature>
<dbReference type="GO" id="GO:0045454">
    <property type="term" value="P:cell redox homeostasis"/>
    <property type="evidence" value="ECO:0007669"/>
    <property type="project" value="TreeGrafter"/>
</dbReference>
<reference evidence="12 13" key="1">
    <citation type="submission" date="2018-06" db="EMBL/GenBank/DDBJ databases">
        <authorList>
            <consortium name="Pathogen Informatics"/>
            <person name="Doyle S."/>
        </authorList>
    </citation>
    <scope>NUCLEOTIDE SEQUENCE [LARGE SCALE GENOMIC DNA]</scope>
    <source>
        <strain evidence="12 13">NCTC12020</strain>
    </source>
</reference>
<evidence type="ECO:0000256" key="6">
    <source>
        <dbReference type="ARBA" id="ARBA00023284"/>
    </source>
</evidence>
<keyword evidence="3" id="KW-0813">Transport</keyword>
<proteinExistence type="inferred from homology"/>
<dbReference type="GO" id="GO:0005829">
    <property type="term" value="C:cytosol"/>
    <property type="evidence" value="ECO:0007669"/>
    <property type="project" value="TreeGrafter"/>
</dbReference>
<evidence type="ECO:0000256" key="4">
    <source>
        <dbReference type="ARBA" id="ARBA00022982"/>
    </source>
</evidence>
<dbReference type="PROSITE" id="PS51352">
    <property type="entry name" value="THIOREDOXIN_2"/>
    <property type="match status" value="1"/>
</dbReference>
<evidence type="ECO:0000313" key="13">
    <source>
        <dbReference type="Proteomes" id="UP000255367"/>
    </source>
</evidence>
<dbReference type="Proteomes" id="UP000255367">
    <property type="component" value="Unassembled WGS sequence"/>
</dbReference>
<dbReference type="PROSITE" id="PS00194">
    <property type="entry name" value="THIOREDOXIN_1"/>
    <property type="match status" value="1"/>
</dbReference>
<dbReference type="InterPro" id="IPR036249">
    <property type="entry name" value="Thioredoxin-like_sf"/>
</dbReference>
<dbReference type="EMBL" id="UHIO01000001">
    <property type="protein sequence ID" value="SUP39840.1"/>
    <property type="molecule type" value="Genomic_DNA"/>
</dbReference>
<dbReference type="FunFam" id="3.40.30.10:FF:000001">
    <property type="entry name" value="Thioredoxin"/>
    <property type="match status" value="1"/>
</dbReference>
<feature type="site" description="Contributes to redox potential value" evidence="9">
    <location>
        <position position="32"/>
    </location>
</feature>
<dbReference type="PRINTS" id="PR00421">
    <property type="entry name" value="THIOREDOXIN"/>
</dbReference>
<dbReference type="PIRSF" id="PIRSF000077">
    <property type="entry name" value="Thioredoxin"/>
    <property type="match status" value="1"/>
</dbReference>
<feature type="active site" description="Nucleophile" evidence="9">
    <location>
        <position position="31"/>
    </location>
</feature>
<dbReference type="Gene3D" id="3.40.30.10">
    <property type="entry name" value="Glutaredoxin"/>
    <property type="match status" value="1"/>
</dbReference>
<dbReference type="SUPFAM" id="SSF52833">
    <property type="entry name" value="Thioredoxin-like"/>
    <property type="match status" value="1"/>
</dbReference>
<dbReference type="Pfam" id="PF00085">
    <property type="entry name" value="Thioredoxin"/>
    <property type="match status" value="1"/>
</dbReference>
<feature type="site" description="Deprotonates C-terminal active site Cys" evidence="9">
    <location>
        <position position="25"/>
    </location>
</feature>
<evidence type="ECO:0000259" key="11">
    <source>
        <dbReference type="PROSITE" id="PS51352"/>
    </source>
</evidence>
<feature type="site" description="Contributes to redox potential value" evidence="9">
    <location>
        <position position="33"/>
    </location>
</feature>
<dbReference type="InterPro" id="IPR013766">
    <property type="entry name" value="Thioredoxin_domain"/>
</dbReference>
<evidence type="ECO:0000256" key="2">
    <source>
        <dbReference type="ARBA" id="ARBA00020570"/>
    </source>
</evidence>
<dbReference type="RefSeq" id="WP_115309427.1">
    <property type="nucleotide sequence ID" value="NZ_UHIO01000001.1"/>
</dbReference>
<keyword evidence="6 10" id="KW-0676">Redox-active center</keyword>
<dbReference type="InterPro" id="IPR005746">
    <property type="entry name" value="Thioredoxin"/>
</dbReference>
<organism evidence="12 13">
    <name type="scientific">Veillonella criceti</name>
    <dbReference type="NCBI Taxonomy" id="103891"/>
    <lineage>
        <taxon>Bacteria</taxon>
        <taxon>Bacillati</taxon>
        <taxon>Bacillota</taxon>
        <taxon>Negativicutes</taxon>
        <taxon>Veillonellales</taxon>
        <taxon>Veillonellaceae</taxon>
        <taxon>Veillonella</taxon>
    </lineage>
</organism>
<feature type="active site" description="Nucleophile" evidence="9">
    <location>
        <position position="34"/>
    </location>
</feature>
<evidence type="ECO:0000256" key="9">
    <source>
        <dbReference type="PIRSR" id="PIRSR000077-1"/>
    </source>
</evidence>
<feature type="domain" description="Thioredoxin" evidence="11">
    <location>
        <begin position="1"/>
        <end position="106"/>
    </location>
</feature>